<dbReference type="InterPro" id="IPR014784">
    <property type="entry name" value="Cu2_ascorb_mOase-like_C"/>
</dbReference>
<dbReference type="SMART" id="SM01290">
    <property type="entry name" value="N-glycanase_N"/>
    <property type="match status" value="1"/>
</dbReference>
<dbReference type="AlphaFoldDB" id="A0A1S2VC93"/>
<reference evidence="5 6" key="1">
    <citation type="submission" date="2016-10" db="EMBL/GenBank/DDBJ databases">
        <title>Arsenicibacter rosenii gen. nov., sp. nov., an efficient arsenic-methylating bacterium isolated from an arsenic-contaminated paddy soil.</title>
        <authorList>
            <person name="Huang K."/>
        </authorList>
    </citation>
    <scope>NUCLEOTIDE SEQUENCE [LARGE SCALE GENOMIC DNA]</scope>
    <source>
        <strain evidence="5 6">SM-1</strain>
    </source>
</reference>
<dbReference type="Pfam" id="PF13385">
    <property type="entry name" value="Laminin_G_3"/>
    <property type="match status" value="1"/>
</dbReference>
<dbReference type="Pfam" id="PF09113">
    <property type="entry name" value="N-glycanase_C"/>
    <property type="match status" value="1"/>
</dbReference>
<evidence type="ECO:0000313" key="6">
    <source>
        <dbReference type="Proteomes" id="UP000181790"/>
    </source>
</evidence>
<evidence type="ECO:0000256" key="1">
    <source>
        <dbReference type="ARBA" id="ARBA00022729"/>
    </source>
</evidence>
<keyword evidence="2" id="KW-1015">Disulfide bond</keyword>
<gene>
    <name evidence="5" type="ORF">BLX24_25660</name>
</gene>
<keyword evidence="1" id="KW-0732">Signal</keyword>
<dbReference type="Proteomes" id="UP000181790">
    <property type="component" value="Unassembled WGS sequence"/>
</dbReference>
<dbReference type="InterPro" id="IPR015196">
    <property type="entry name" value="PngaseF_N"/>
</dbReference>
<evidence type="ECO:0000256" key="2">
    <source>
        <dbReference type="ARBA" id="ARBA00023157"/>
    </source>
</evidence>
<keyword evidence="6" id="KW-1185">Reference proteome</keyword>
<dbReference type="InterPro" id="IPR053251">
    <property type="entry name" value="N-glycanase"/>
</dbReference>
<evidence type="ECO:0000259" key="3">
    <source>
        <dbReference type="SMART" id="SM00560"/>
    </source>
</evidence>
<protein>
    <recommendedName>
        <fullName evidence="7">LamG-like jellyroll fold domain-containing protein</fullName>
    </recommendedName>
</protein>
<dbReference type="InterPro" id="IPR013320">
    <property type="entry name" value="ConA-like_dom_sf"/>
</dbReference>
<dbReference type="SMART" id="SM00560">
    <property type="entry name" value="LamGL"/>
    <property type="match status" value="1"/>
</dbReference>
<dbReference type="Gene3D" id="2.60.120.230">
    <property type="match status" value="2"/>
</dbReference>
<dbReference type="InterPro" id="IPR015197">
    <property type="entry name" value="PngaseF_C"/>
</dbReference>
<dbReference type="Gene3D" id="2.60.120.200">
    <property type="match status" value="1"/>
</dbReference>
<accession>A0A1S2VC93</accession>
<sequence>MYRNRLFRLTDQAVRPGNLVRKTYPVCLLLFFFSLLLTRALAQSTVRNAKTPGTGLRLSGAADNYLTLLNSEALEAGKTFTLEAWVKADDWKNTHFASTLFCTEDPETNHGFVVRAGGNRPNAYPTLALSTSEREIKVRGPQTMTAGRWYHIAAVVNHQQVSLYVDGQLAGQRTIASAYIPSGKQIRVGGAYYDNRGLTGLIDDVRIWNRSRTAAEILRDRGITLKGNEAGLVAWFPFDGTGSEVLKNKAKSAITAEYAGSGEPATGPGFTLATQDAGVGQIEGPDVFTARRGPGRIQVLVSNHGQTTLTQIPLAYAVNDQVVLRDTLTRTLAPGESFLHKTTVPVNCAPKAVSQLTVYTTLPGDGLAANDTARALYRATDSGKGRQTVVVFDSILHNYDRYGNPANTQYHTRQVVLPQDNARFSHIYMYVTLTCPAGGCGAEDAIGRISLVKHGKWNEIGRFITPYGVACGPWTIDVTDFKSELTGNCMLQSYIEAWWLKGWNLSVALEFIEGEANPLPYQKVTPLWQYDYFVYGDPTYCQQLTPFTYQASTKARQLTFRQTITGHGQGNTDNGAEFSPKTHQLVLKQQGAADSLAFKHILWKTDCAQNPCSGQKGSFTYSRAGWCPGQDVRPWTATIPIRQAGKQGSISPTTPVTVAYRLQPYLNLKNKGYDDNRHIEPSYAIYGYLIEKSDSLAGFLTYHNVTCESVKLLNGQLQVTVSNTGTEPVTNLTIYSYADGVRTGLDTRQMVLKPNSRQTLVLAQKFSGKQPRAIAVVVNAPHDDNGNDDVATLLNAATVERTN</sequence>
<comment type="caution">
    <text evidence="5">The sequence shown here is derived from an EMBL/GenBank/DDBJ whole genome shotgun (WGS) entry which is preliminary data.</text>
</comment>
<organism evidence="5 6">
    <name type="scientific">Arsenicibacter rosenii</name>
    <dbReference type="NCBI Taxonomy" id="1750698"/>
    <lineage>
        <taxon>Bacteria</taxon>
        <taxon>Pseudomonadati</taxon>
        <taxon>Bacteroidota</taxon>
        <taxon>Cytophagia</taxon>
        <taxon>Cytophagales</taxon>
        <taxon>Spirosomataceae</taxon>
        <taxon>Arsenicibacter</taxon>
    </lineage>
</organism>
<dbReference type="SUPFAM" id="SSF49742">
    <property type="entry name" value="PHM/PNGase F"/>
    <property type="match status" value="2"/>
</dbReference>
<dbReference type="PANTHER" id="PTHR39319">
    <property type="entry name" value="SI:DKEY-256H2.1"/>
    <property type="match status" value="1"/>
</dbReference>
<dbReference type="GO" id="GO:0016715">
    <property type="term" value="F:oxidoreductase activity, acting on paired donors, with incorporation or reduction of molecular oxygen, reduced ascorbate as one donor, and incorporation of one atom of oxygen"/>
    <property type="evidence" value="ECO:0007669"/>
    <property type="project" value="InterPro"/>
</dbReference>
<dbReference type="GO" id="GO:0004553">
    <property type="term" value="F:hydrolase activity, hydrolyzing O-glycosyl compounds"/>
    <property type="evidence" value="ECO:0007669"/>
    <property type="project" value="UniProtKB-ARBA"/>
</dbReference>
<dbReference type="EMBL" id="MORL01000025">
    <property type="protein sequence ID" value="OIN56299.1"/>
    <property type="molecule type" value="Genomic_DNA"/>
</dbReference>
<evidence type="ECO:0008006" key="7">
    <source>
        <dbReference type="Google" id="ProtNLM"/>
    </source>
</evidence>
<name>A0A1S2VC93_9BACT</name>
<feature type="domain" description="Peptide-N-glycosidase F N-terminal" evidence="4">
    <location>
        <begin position="388"/>
        <end position="511"/>
    </location>
</feature>
<evidence type="ECO:0000313" key="5">
    <source>
        <dbReference type="EMBL" id="OIN56299.1"/>
    </source>
</evidence>
<dbReference type="PANTHER" id="PTHR39319:SF1">
    <property type="entry name" value="SI:DKEY-256H2.1"/>
    <property type="match status" value="1"/>
</dbReference>
<proteinExistence type="predicted"/>
<dbReference type="InterPro" id="IPR006558">
    <property type="entry name" value="LamG-like"/>
</dbReference>
<dbReference type="GO" id="GO:0005975">
    <property type="term" value="P:carbohydrate metabolic process"/>
    <property type="evidence" value="ECO:0007669"/>
    <property type="project" value="UniProtKB-ARBA"/>
</dbReference>
<dbReference type="SUPFAM" id="SSF49899">
    <property type="entry name" value="Concanavalin A-like lectins/glucanases"/>
    <property type="match status" value="1"/>
</dbReference>
<dbReference type="OrthoDB" id="6281169at2"/>
<feature type="domain" description="LamG-like jellyroll fold" evidence="3">
    <location>
        <begin position="78"/>
        <end position="215"/>
    </location>
</feature>
<dbReference type="InterPro" id="IPR008977">
    <property type="entry name" value="PHM/PNGase_F_dom_sf"/>
</dbReference>
<evidence type="ECO:0000259" key="4">
    <source>
        <dbReference type="SMART" id="SM01290"/>
    </source>
</evidence>